<evidence type="ECO:0008006" key="3">
    <source>
        <dbReference type="Google" id="ProtNLM"/>
    </source>
</evidence>
<dbReference type="InterPro" id="IPR053360">
    <property type="entry name" value="Zinc_finger_domain"/>
</dbReference>
<dbReference type="Gene3D" id="3.30.160.60">
    <property type="entry name" value="Classic Zinc Finger"/>
    <property type="match status" value="1"/>
</dbReference>
<dbReference type="Proteomes" id="UP000252519">
    <property type="component" value="Unassembled WGS sequence"/>
</dbReference>
<dbReference type="AlphaFoldDB" id="A0A368GND4"/>
<sequence length="119" mass="14222">MQERYEASPASGKADQSFTCQYPDCKATIVWRPRYGKNRLVDHVRVHWGKEVKQCKLCDFKTTSFRNVRHHHKMSHPNMPYQGSLSIETKEDIKELLELWKKCFPGLLSQLTLWYFYRI</sequence>
<protein>
    <recommendedName>
        <fullName evidence="3">C2H2-type domain-containing protein</fullName>
    </recommendedName>
</protein>
<dbReference type="OrthoDB" id="5865697at2759"/>
<proteinExistence type="predicted"/>
<dbReference type="PANTHER" id="PTHR36945:SF1">
    <property type="entry name" value="ZINC FINGER PROTEIN C02F5.12-RELATED"/>
    <property type="match status" value="1"/>
</dbReference>
<comment type="caution">
    <text evidence="1">The sequence shown here is derived from an EMBL/GenBank/DDBJ whole genome shotgun (WGS) entry which is preliminary data.</text>
</comment>
<keyword evidence="2" id="KW-1185">Reference proteome</keyword>
<dbReference type="EMBL" id="JOJR01000127">
    <property type="protein sequence ID" value="RCN44505.1"/>
    <property type="molecule type" value="Genomic_DNA"/>
</dbReference>
<dbReference type="PANTHER" id="PTHR36945">
    <property type="entry name" value="HIGH INCIDENCE OF MALES (INCREASED X CHROMOSOME LOSS)-RELATED-RELATED"/>
    <property type="match status" value="1"/>
</dbReference>
<organism evidence="1 2">
    <name type="scientific">Ancylostoma caninum</name>
    <name type="common">Dog hookworm</name>
    <dbReference type="NCBI Taxonomy" id="29170"/>
    <lineage>
        <taxon>Eukaryota</taxon>
        <taxon>Metazoa</taxon>
        <taxon>Ecdysozoa</taxon>
        <taxon>Nematoda</taxon>
        <taxon>Chromadorea</taxon>
        <taxon>Rhabditida</taxon>
        <taxon>Rhabditina</taxon>
        <taxon>Rhabditomorpha</taxon>
        <taxon>Strongyloidea</taxon>
        <taxon>Ancylostomatidae</taxon>
        <taxon>Ancylostomatinae</taxon>
        <taxon>Ancylostoma</taxon>
    </lineage>
</organism>
<gene>
    <name evidence="1" type="ORF">ANCCAN_09496</name>
</gene>
<name>A0A368GND4_ANCCA</name>
<accession>A0A368GND4</accession>
<reference evidence="1 2" key="1">
    <citation type="submission" date="2014-10" db="EMBL/GenBank/DDBJ databases">
        <title>Draft genome of the hookworm Ancylostoma caninum.</title>
        <authorList>
            <person name="Mitreva M."/>
        </authorList>
    </citation>
    <scope>NUCLEOTIDE SEQUENCE [LARGE SCALE GENOMIC DNA]</scope>
    <source>
        <strain evidence="1 2">Baltimore</strain>
    </source>
</reference>
<evidence type="ECO:0000313" key="2">
    <source>
        <dbReference type="Proteomes" id="UP000252519"/>
    </source>
</evidence>
<evidence type="ECO:0000313" key="1">
    <source>
        <dbReference type="EMBL" id="RCN44505.1"/>
    </source>
</evidence>